<dbReference type="AlphaFoldDB" id="A0A9Q1CFD0"/>
<evidence type="ECO:0000313" key="3">
    <source>
        <dbReference type="EMBL" id="KAJ8044167.1"/>
    </source>
</evidence>
<dbReference type="InterPro" id="IPR010987">
    <property type="entry name" value="Glutathione-S-Trfase_C-like"/>
</dbReference>
<accession>A0A9Q1CFD0</accession>
<dbReference type="SFLD" id="SFLDS00019">
    <property type="entry name" value="Glutathione_Transferase_(cytos"/>
    <property type="match status" value="1"/>
</dbReference>
<dbReference type="PROSITE" id="PS50404">
    <property type="entry name" value="GST_NTER"/>
    <property type="match status" value="1"/>
</dbReference>
<reference evidence="3" key="1">
    <citation type="submission" date="2021-10" db="EMBL/GenBank/DDBJ databases">
        <title>Tropical sea cucumber genome reveals ecological adaptation and Cuvierian tubules defense mechanism.</title>
        <authorList>
            <person name="Chen T."/>
        </authorList>
    </citation>
    <scope>NUCLEOTIDE SEQUENCE</scope>
    <source>
        <strain evidence="3">Nanhai2018</strain>
        <tissue evidence="3">Muscle</tissue>
    </source>
</reference>
<dbReference type="Gene3D" id="3.40.30.10">
    <property type="entry name" value="Glutaredoxin"/>
    <property type="match status" value="1"/>
</dbReference>
<dbReference type="Gene3D" id="1.20.1050.10">
    <property type="match status" value="1"/>
</dbReference>
<evidence type="ECO:0000313" key="4">
    <source>
        <dbReference type="Proteomes" id="UP001152320"/>
    </source>
</evidence>
<dbReference type="SUPFAM" id="SSF47616">
    <property type="entry name" value="GST C-terminal domain-like"/>
    <property type="match status" value="1"/>
</dbReference>
<proteinExistence type="predicted"/>
<dbReference type="InterPro" id="IPR036282">
    <property type="entry name" value="Glutathione-S-Trfase_C_sf"/>
</dbReference>
<organism evidence="3 4">
    <name type="scientific">Holothuria leucospilota</name>
    <name type="common">Black long sea cucumber</name>
    <name type="synonym">Mertensiothuria leucospilota</name>
    <dbReference type="NCBI Taxonomy" id="206669"/>
    <lineage>
        <taxon>Eukaryota</taxon>
        <taxon>Metazoa</taxon>
        <taxon>Echinodermata</taxon>
        <taxon>Eleutherozoa</taxon>
        <taxon>Echinozoa</taxon>
        <taxon>Holothuroidea</taxon>
        <taxon>Aspidochirotacea</taxon>
        <taxon>Aspidochirotida</taxon>
        <taxon>Holothuriidae</taxon>
        <taxon>Holothuria</taxon>
    </lineage>
</organism>
<comment type="caution">
    <text evidence="3">The sequence shown here is derived from an EMBL/GenBank/DDBJ whole genome shotgun (WGS) entry which is preliminary data.</text>
</comment>
<protein>
    <submittedName>
        <fullName evidence="3">S-crystallin SL11</fullName>
    </submittedName>
</protein>
<dbReference type="InterPro" id="IPR040079">
    <property type="entry name" value="Glutathione_S-Trfase"/>
</dbReference>
<dbReference type="Pfam" id="PF02798">
    <property type="entry name" value="GST_N"/>
    <property type="match status" value="1"/>
</dbReference>
<dbReference type="CDD" id="cd03192">
    <property type="entry name" value="GST_C_Sigma_like"/>
    <property type="match status" value="1"/>
</dbReference>
<dbReference type="GO" id="GO:0006749">
    <property type="term" value="P:glutathione metabolic process"/>
    <property type="evidence" value="ECO:0007669"/>
    <property type="project" value="TreeGrafter"/>
</dbReference>
<dbReference type="OrthoDB" id="414243at2759"/>
<dbReference type="SFLD" id="SFLDG00363">
    <property type="entry name" value="AMPS_(cytGST):_Alpha-__Mu-__Pi"/>
    <property type="match status" value="1"/>
</dbReference>
<keyword evidence="4" id="KW-1185">Reference proteome</keyword>
<dbReference type="InterPro" id="IPR004046">
    <property type="entry name" value="GST_C"/>
</dbReference>
<dbReference type="GO" id="GO:0004364">
    <property type="term" value="F:glutathione transferase activity"/>
    <property type="evidence" value="ECO:0007669"/>
    <property type="project" value="TreeGrafter"/>
</dbReference>
<feature type="domain" description="GST N-terminal" evidence="1">
    <location>
        <begin position="2"/>
        <end position="79"/>
    </location>
</feature>
<gene>
    <name evidence="3" type="ORF">HOLleu_11551</name>
</gene>
<dbReference type="SUPFAM" id="SSF52833">
    <property type="entry name" value="Thioredoxin-like"/>
    <property type="match status" value="1"/>
</dbReference>
<dbReference type="FunFam" id="3.40.30.10:FF:000035">
    <property type="entry name" value="hematopoietic prostaglandin D synthase"/>
    <property type="match status" value="1"/>
</dbReference>
<dbReference type="FunFam" id="1.20.1050.10:FF:000030">
    <property type="entry name" value="Glutathione S-transferase S1"/>
    <property type="match status" value="1"/>
</dbReference>
<dbReference type="Pfam" id="PF14497">
    <property type="entry name" value="GST_C_3"/>
    <property type="match status" value="1"/>
</dbReference>
<dbReference type="InterPro" id="IPR036249">
    <property type="entry name" value="Thioredoxin-like_sf"/>
</dbReference>
<dbReference type="PANTHER" id="PTHR11571">
    <property type="entry name" value="GLUTATHIONE S-TRANSFERASE"/>
    <property type="match status" value="1"/>
</dbReference>
<dbReference type="EMBL" id="JAIZAY010000004">
    <property type="protein sequence ID" value="KAJ8044167.1"/>
    <property type="molecule type" value="Genomic_DNA"/>
</dbReference>
<dbReference type="Proteomes" id="UP001152320">
    <property type="component" value="Chromosome 4"/>
</dbReference>
<dbReference type="CDD" id="cd03039">
    <property type="entry name" value="GST_N_Sigma_like"/>
    <property type="match status" value="1"/>
</dbReference>
<feature type="domain" description="GST C-terminal" evidence="2">
    <location>
        <begin position="81"/>
        <end position="211"/>
    </location>
</feature>
<name>A0A9Q1CFD0_HOLLE</name>
<dbReference type="PROSITE" id="PS50405">
    <property type="entry name" value="GST_CTER"/>
    <property type="match status" value="1"/>
</dbReference>
<dbReference type="PANTHER" id="PTHR11571:SF150">
    <property type="entry name" value="GLUTATHIONE S-TRANSFERASE"/>
    <property type="match status" value="1"/>
</dbReference>
<dbReference type="SFLD" id="SFLDG01205">
    <property type="entry name" value="AMPS.1"/>
    <property type="match status" value="1"/>
</dbReference>
<evidence type="ECO:0000259" key="1">
    <source>
        <dbReference type="PROSITE" id="PS50404"/>
    </source>
</evidence>
<dbReference type="InterPro" id="IPR004045">
    <property type="entry name" value="Glutathione_S-Trfase_N"/>
</dbReference>
<sequence length="211" mass="24119">MPSYKLTYFNGKARAEPIRYMMELKGISYEDHRIESGKWPELKAKIPLGQVPILEIDGTPCPQSRALFRYMAREHGFYGSSAMEQLHVDVVCETVDDLWPGVYAIFGAEGDEKKSELRKKMADEGAMKHISNLEKLLKKNNGGSGWFVGDKVTLADVMAFNMIYDLLPFVLSMKEGEFDLKEHDLLKAFVERFKAQDKIADWIKNRPVTSF</sequence>
<evidence type="ECO:0000259" key="2">
    <source>
        <dbReference type="PROSITE" id="PS50405"/>
    </source>
</evidence>
<dbReference type="InterPro" id="IPR050213">
    <property type="entry name" value="GST_superfamily"/>
</dbReference>